<dbReference type="Pfam" id="PF13377">
    <property type="entry name" value="Peripla_BP_3"/>
    <property type="match status" value="1"/>
</dbReference>
<dbReference type="KEGG" id="mey:TM49_12505"/>
<evidence type="ECO:0000259" key="4">
    <source>
        <dbReference type="PROSITE" id="PS50932"/>
    </source>
</evidence>
<gene>
    <name evidence="5" type="ORF">TM49_12505</name>
</gene>
<dbReference type="PROSITE" id="PS50932">
    <property type="entry name" value="HTH_LACI_2"/>
    <property type="match status" value="1"/>
</dbReference>
<dbReference type="AlphaFoldDB" id="A0A0D5LSF4"/>
<sequence length="345" mass="37813">MKGIRQLADHLSISTGTVSRALNGKADVNAETRKRVLEAAEKLGYVPNQAGRSLRQGVTGTVGLILSQDASIGAGSENFFPRVIDGLQQALSRHGLDLVLLLRPRGEKQDEFLRRMVARRIVDALIITSTRVYDPRFPFLTKSGMPFVALGRSETSRPENRWADLDFEGIAERAVTRLFERGHRQIALAGPRPDANLGALFLKGYRRGLDSCGLTFDPDLVFQSDGQEAGGYEIGSRILESKHRPSAIVLNAEMMSIGLYRRLGEAGLTPGKDLAIIAERESPVGRFLSPRLTCFRIDAAALGCSLGEMLLSTLPAFAEQYADVPRQQIWPFDLVEGESDPPLQA</sequence>
<dbReference type="SUPFAM" id="SSF47413">
    <property type="entry name" value="lambda repressor-like DNA-binding domains"/>
    <property type="match status" value="1"/>
</dbReference>
<protein>
    <submittedName>
        <fullName evidence="5">LacI family transcriptional regulator</fullName>
    </submittedName>
</protein>
<dbReference type="PANTHER" id="PTHR30146:SF109">
    <property type="entry name" value="HTH-TYPE TRANSCRIPTIONAL REGULATOR GALS"/>
    <property type="match status" value="1"/>
</dbReference>
<dbReference type="SMART" id="SM00354">
    <property type="entry name" value="HTH_LACI"/>
    <property type="match status" value="1"/>
</dbReference>
<keyword evidence="2" id="KW-0238">DNA-binding</keyword>
<dbReference type="SUPFAM" id="SSF53822">
    <property type="entry name" value="Periplasmic binding protein-like I"/>
    <property type="match status" value="1"/>
</dbReference>
<evidence type="ECO:0000256" key="1">
    <source>
        <dbReference type="ARBA" id="ARBA00023015"/>
    </source>
</evidence>
<dbReference type="RefSeq" id="WP_045681673.1">
    <property type="nucleotide sequence ID" value="NZ_CP010803.1"/>
</dbReference>
<dbReference type="Pfam" id="PF00356">
    <property type="entry name" value="LacI"/>
    <property type="match status" value="1"/>
</dbReference>
<dbReference type="CDD" id="cd01392">
    <property type="entry name" value="HTH_LacI"/>
    <property type="match status" value="1"/>
</dbReference>
<keyword evidence="6" id="KW-1185">Reference proteome</keyword>
<dbReference type="Gene3D" id="3.40.50.2300">
    <property type="match status" value="2"/>
</dbReference>
<evidence type="ECO:0000313" key="5">
    <source>
        <dbReference type="EMBL" id="AJY46308.1"/>
    </source>
</evidence>
<dbReference type="HOGENOM" id="CLU_037628_6_1_5"/>
<accession>A0A0D5LSF4</accession>
<proteinExistence type="predicted"/>
<dbReference type="PATRIC" id="fig|1486262.3.peg.2586"/>
<dbReference type="EMBL" id="CP010803">
    <property type="protein sequence ID" value="AJY46308.1"/>
    <property type="molecule type" value="Genomic_DNA"/>
</dbReference>
<dbReference type="InterPro" id="IPR046335">
    <property type="entry name" value="LacI/GalR-like_sensor"/>
</dbReference>
<dbReference type="InterPro" id="IPR000843">
    <property type="entry name" value="HTH_LacI"/>
</dbReference>
<dbReference type="GO" id="GO:0000976">
    <property type="term" value="F:transcription cis-regulatory region binding"/>
    <property type="evidence" value="ECO:0007669"/>
    <property type="project" value="TreeGrafter"/>
</dbReference>
<reference evidence="5 6" key="1">
    <citation type="journal article" date="2015" name="Genome Announc.">
        <title>Complete genome sequence of Martelella endophytica YC6887, which has antifungal activity associated with a halophyte.</title>
        <authorList>
            <person name="Khan A."/>
            <person name="Khan H."/>
            <person name="Chung E.J."/>
            <person name="Hossain M.T."/>
            <person name="Chung Y.R."/>
        </authorList>
    </citation>
    <scope>NUCLEOTIDE SEQUENCE [LARGE SCALE GENOMIC DNA]</scope>
    <source>
        <strain evidence="5">YC6887</strain>
    </source>
</reference>
<dbReference type="STRING" id="1486262.TM49_12505"/>
<organism evidence="5 6">
    <name type="scientific">Martelella endophytica</name>
    <dbReference type="NCBI Taxonomy" id="1486262"/>
    <lineage>
        <taxon>Bacteria</taxon>
        <taxon>Pseudomonadati</taxon>
        <taxon>Pseudomonadota</taxon>
        <taxon>Alphaproteobacteria</taxon>
        <taxon>Hyphomicrobiales</taxon>
        <taxon>Aurantimonadaceae</taxon>
        <taxon>Martelella</taxon>
    </lineage>
</organism>
<dbReference type="GO" id="GO:0003700">
    <property type="term" value="F:DNA-binding transcription factor activity"/>
    <property type="evidence" value="ECO:0007669"/>
    <property type="project" value="TreeGrafter"/>
</dbReference>
<dbReference type="Proteomes" id="UP000032611">
    <property type="component" value="Chromosome"/>
</dbReference>
<feature type="domain" description="HTH lacI-type" evidence="4">
    <location>
        <begin position="2"/>
        <end position="56"/>
    </location>
</feature>
<dbReference type="InterPro" id="IPR028082">
    <property type="entry name" value="Peripla_BP_I"/>
</dbReference>
<dbReference type="OrthoDB" id="8328706at2"/>
<keyword evidence="1" id="KW-0805">Transcription regulation</keyword>
<evidence type="ECO:0000313" key="6">
    <source>
        <dbReference type="Proteomes" id="UP000032611"/>
    </source>
</evidence>
<evidence type="ECO:0000256" key="2">
    <source>
        <dbReference type="ARBA" id="ARBA00023125"/>
    </source>
</evidence>
<dbReference type="PANTHER" id="PTHR30146">
    <property type="entry name" value="LACI-RELATED TRANSCRIPTIONAL REPRESSOR"/>
    <property type="match status" value="1"/>
</dbReference>
<evidence type="ECO:0000256" key="3">
    <source>
        <dbReference type="ARBA" id="ARBA00023163"/>
    </source>
</evidence>
<name>A0A0D5LSF4_MAREN</name>
<dbReference type="InterPro" id="IPR010982">
    <property type="entry name" value="Lambda_DNA-bd_dom_sf"/>
</dbReference>
<keyword evidence="3" id="KW-0804">Transcription</keyword>
<dbReference type="Gene3D" id="1.10.260.40">
    <property type="entry name" value="lambda repressor-like DNA-binding domains"/>
    <property type="match status" value="1"/>
</dbReference>